<gene>
    <name evidence="1" type="ORF">M6B22_16575</name>
</gene>
<dbReference type="RefSeq" id="WP_269442668.1">
    <property type="nucleotide sequence ID" value="NZ_CP097463.1"/>
</dbReference>
<dbReference type="PANTHER" id="PTHR43384">
    <property type="entry name" value="SEPTUM SITE-DETERMINING PROTEIN MIND HOMOLOG, CHLOROPLASTIC-RELATED"/>
    <property type="match status" value="1"/>
</dbReference>
<sequence length="436" mass="44863">MKLPVLTAAGGQAWETSLVAALDGGEFGVSIARRCVDVVDLLSVAATGQARAALVACSLRRLDADAVDRLLAADVAPVAVVPRGDPATEERMRALGIDALVPDDAEPAVVAAVLLDAVRARTQPEAPGRSARLFGDPMTSMAVPPGASAPEPTAPTRRGTLVAVWGPTGAPGRTTLAVTLADEIGRLGLAALLIDADVYGATVAATLGLLDDSPGLAAACRQAAATRLDADALAALCWQLTPGLRVLTGVPLAARWPELRPAAIESALTVARGMADFTVLDCGFNLEADEELSFDTIAPRRNGATLAALAAADVLMVVGSADPIGMQRLVRALADLRELDLPGAVWVVLNRVRPGVVPGDVRAELSGALQRFAGCTPSALLPLDQSSMDAALATGRTLGEARPTAPLRRAVRDLAAALTGVPARSGPRRSHLLPWR</sequence>
<dbReference type="PANTHER" id="PTHR43384:SF13">
    <property type="entry name" value="SLR0110 PROTEIN"/>
    <property type="match status" value="1"/>
</dbReference>
<keyword evidence="2" id="KW-1185">Reference proteome</keyword>
<proteinExistence type="predicted"/>
<evidence type="ECO:0008006" key="3">
    <source>
        <dbReference type="Google" id="ProtNLM"/>
    </source>
</evidence>
<evidence type="ECO:0000313" key="1">
    <source>
        <dbReference type="EMBL" id="WAX56139.1"/>
    </source>
</evidence>
<name>A0ABY7JUC2_9ACTN</name>
<dbReference type="Gene3D" id="3.40.50.300">
    <property type="entry name" value="P-loop containing nucleotide triphosphate hydrolases"/>
    <property type="match status" value="1"/>
</dbReference>
<dbReference type="Proteomes" id="UP001164693">
    <property type="component" value="Chromosome"/>
</dbReference>
<dbReference type="InterPro" id="IPR027417">
    <property type="entry name" value="P-loop_NTPase"/>
</dbReference>
<evidence type="ECO:0000313" key="2">
    <source>
        <dbReference type="Proteomes" id="UP001164693"/>
    </source>
</evidence>
<reference evidence="1" key="1">
    <citation type="submission" date="2022-05" db="EMBL/GenBank/DDBJ databases">
        <title>Jatrophihabitans sp. SB3-54 whole genome sequence.</title>
        <authorList>
            <person name="Suh M.K."/>
            <person name="Eom M.K."/>
            <person name="Kim J.S."/>
            <person name="Kim H.S."/>
            <person name="Do H.E."/>
            <person name="Shin Y.K."/>
            <person name="Lee J.-S."/>
        </authorList>
    </citation>
    <scope>NUCLEOTIDE SEQUENCE</scope>
    <source>
        <strain evidence="1">SB3-54</strain>
    </source>
</reference>
<dbReference type="EMBL" id="CP097463">
    <property type="protein sequence ID" value="WAX56139.1"/>
    <property type="molecule type" value="Genomic_DNA"/>
</dbReference>
<protein>
    <recommendedName>
        <fullName evidence="3">Chromosome partitioning protein</fullName>
    </recommendedName>
</protein>
<dbReference type="SUPFAM" id="SSF52540">
    <property type="entry name" value="P-loop containing nucleoside triphosphate hydrolases"/>
    <property type="match status" value="1"/>
</dbReference>
<organism evidence="1 2">
    <name type="scientific">Jatrophihabitans cynanchi</name>
    <dbReference type="NCBI Taxonomy" id="2944128"/>
    <lineage>
        <taxon>Bacteria</taxon>
        <taxon>Bacillati</taxon>
        <taxon>Actinomycetota</taxon>
        <taxon>Actinomycetes</taxon>
        <taxon>Jatrophihabitantales</taxon>
        <taxon>Jatrophihabitantaceae</taxon>
        <taxon>Jatrophihabitans</taxon>
    </lineage>
</organism>
<dbReference type="InterPro" id="IPR050625">
    <property type="entry name" value="ParA/MinD_ATPase"/>
</dbReference>
<accession>A0ABY7JUC2</accession>